<dbReference type="PANTHER" id="PTHR34041:SF1">
    <property type="entry name" value="PHOTOSYSTEM II REPAIR PROTEIN PSB27-H1, CHLOROPLASTIC"/>
    <property type="match status" value="1"/>
</dbReference>
<gene>
    <name evidence="1" type="ORF">CCAE0312_LOCUS5463</name>
</gene>
<dbReference type="InterPro" id="IPR025585">
    <property type="entry name" value="PSII_Psb27"/>
</dbReference>
<protein>
    <recommendedName>
        <fullName evidence="2">Photosystem II 11 kDa protein</fullName>
    </recommendedName>
</protein>
<dbReference type="GO" id="GO:0010207">
    <property type="term" value="P:photosystem II assembly"/>
    <property type="evidence" value="ECO:0007669"/>
    <property type="project" value="InterPro"/>
</dbReference>
<dbReference type="Gene3D" id="1.20.58.810">
    <property type="entry name" value="Photosystem II Pbs27"/>
    <property type="match status" value="1"/>
</dbReference>
<reference evidence="1" key="1">
    <citation type="submission" date="2021-01" db="EMBL/GenBank/DDBJ databases">
        <authorList>
            <person name="Corre E."/>
            <person name="Pelletier E."/>
            <person name="Niang G."/>
            <person name="Scheremetjew M."/>
            <person name="Finn R."/>
            <person name="Kale V."/>
            <person name="Holt S."/>
            <person name="Cochrane G."/>
            <person name="Meng A."/>
            <person name="Brown T."/>
            <person name="Cohen L."/>
        </authorList>
    </citation>
    <scope>NUCLEOTIDE SEQUENCE</scope>
    <source>
        <strain evidence="1">SAG 36.94</strain>
    </source>
</reference>
<dbReference type="InterPro" id="IPR038450">
    <property type="entry name" value="PSII_Psb27_sf"/>
</dbReference>
<dbReference type="GO" id="GO:0009523">
    <property type="term" value="C:photosystem II"/>
    <property type="evidence" value="ECO:0007669"/>
    <property type="project" value="InterPro"/>
</dbReference>
<sequence length="189" mass="20285">MAFVGTVVGGRRFGLASSRVVSGRRSVVLALWREGGMCRVEDAGRGPTTGSTGLSRRDLLRSALAAVLMGIALPGPVRAATATEISGDYKADTEAVLEKMKEIVGLKRGAPGMAETVGAARSQMNEYVAFYRRNGKVSGSLSFNTLYTAINTLSGHFASYGPSYPVPEKRRKRLEQQFAEIERALARGR</sequence>
<proteinExistence type="inferred from homology"/>
<dbReference type="Pfam" id="PF13326">
    <property type="entry name" value="PSII_Pbs27"/>
    <property type="match status" value="1"/>
</dbReference>
<dbReference type="AlphaFoldDB" id="A0A7S1TEA1"/>
<dbReference type="EMBL" id="HBGH01009827">
    <property type="protein sequence ID" value="CAD9233377.1"/>
    <property type="molecule type" value="Transcribed_RNA"/>
</dbReference>
<dbReference type="GO" id="GO:0010206">
    <property type="term" value="P:photosystem II repair"/>
    <property type="evidence" value="ECO:0007669"/>
    <property type="project" value="InterPro"/>
</dbReference>
<evidence type="ECO:0008006" key="2">
    <source>
        <dbReference type="Google" id="ProtNLM"/>
    </source>
</evidence>
<name>A0A7S1TEA1_9RHOD</name>
<dbReference type="HAMAP" id="MF_01481">
    <property type="entry name" value="PSII_Psb27"/>
    <property type="match status" value="1"/>
</dbReference>
<accession>A0A7S1TEA1</accession>
<dbReference type="PANTHER" id="PTHR34041">
    <property type="entry name" value="PHOTOSYSTEM II REPAIR PROTEIN PSB27-H1, CHLOROPLASTIC"/>
    <property type="match status" value="1"/>
</dbReference>
<evidence type="ECO:0000313" key="1">
    <source>
        <dbReference type="EMBL" id="CAD9233377.1"/>
    </source>
</evidence>
<organism evidence="1">
    <name type="scientific">Compsopogon caeruleus</name>
    <dbReference type="NCBI Taxonomy" id="31354"/>
    <lineage>
        <taxon>Eukaryota</taxon>
        <taxon>Rhodophyta</taxon>
        <taxon>Compsopogonophyceae</taxon>
        <taxon>Compsopogonales</taxon>
        <taxon>Compsopogonaceae</taxon>
        <taxon>Compsopogon</taxon>
    </lineage>
</organism>